<evidence type="ECO:0000313" key="2">
    <source>
        <dbReference type="Proteomes" id="UP000184550"/>
    </source>
</evidence>
<evidence type="ECO:0000313" key="1">
    <source>
        <dbReference type="EMBL" id="VXD20835.1"/>
    </source>
</evidence>
<gene>
    <name evidence="1" type="ORF">PL8927_70034</name>
</gene>
<protein>
    <recommendedName>
        <fullName evidence="3">Transposase</fullName>
    </recommendedName>
</protein>
<proteinExistence type="predicted"/>
<dbReference type="AlphaFoldDB" id="A0A7Z9BXE6"/>
<evidence type="ECO:0008006" key="3">
    <source>
        <dbReference type="Google" id="ProtNLM"/>
    </source>
</evidence>
<organism evidence="1 2">
    <name type="scientific">Planktothrix serta PCC 8927</name>
    <dbReference type="NCBI Taxonomy" id="671068"/>
    <lineage>
        <taxon>Bacteria</taxon>
        <taxon>Bacillati</taxon>
        <taxon>Cyanobacteriota</taxon>
        <taxon>Cyanophyceae</taxon>
        <taxon>Oscillatoriophycideae</taxon>
        <taxon>Oscillatoriales</taxon>
        <taxon>Microcoleaceae</taxon>
        <taxon>Planktothrix</taxon>
    </lineage>
</organism>
<comment type="caution">
    <text evidence="1">The sequence shown here is derived from an EMBL/GenBank/DDBJ whole genome shotgun (WGS) entry which is preliminary data.</text>
</comment>
<reference evidence="1" key="1">
    <citation type="submission" date="2019-10" db="EMBL/GenBank/DDBJ databases">
        <authorList>
            <consortium name="Genoscope - CEA"/>
            <person name="William W."/>
        </authorList>
    </citation>
    <scope>NUCLEOTIDE SEQUENCE [LARGE SCALE GENOMIC DNA]</scope>
    <source>
        <strain evidence="1">BBR_PRJEB10992</strain>
    </source>
</reference>
<sequence>MGWKASGNRIKRGLYRTFDGFVVNADLNGAANILRKVSGRLGISLDQLSRRSLAIVARIKLN</sequence>
<dbReference type="EMBL" id="CZCU02000146">
    <property type="protein sequence ID" value="VXD20835.1"/>
    <property type="molecule type" value="Genomic_DNA"/>
</dbReference>
<dbReference type="Proteomes" id="UP000184550">
    <property type="component" value="Unassembled WGS sequence"/>
</dbReference>
<accession>A0A7Z9BXE6</accession>
<keyword evidence="2" id="KW-1185">Reference proteome</keyword>
<name>A0A7Z9BXE6_9CYAN</name>